<dbReference type="SUPFAM" id="SSF52833">
    <property type="entry name" value="Thioredoxin-like"/>
    <property type="match status" value="1"/>
</dbReference>
<evidence type="ECO:0000313" key="3">
    <source>
        <dbReference type="Proteomes" id="UP000228947"/>
    </source>
</evidence>
<organism evidence="2 3">
    <name type="scientific">Candidatus Thermofonsia Clade 1 bacterium</name>
    <dbReference type="NCBI Taxonomy" id="2364210"/>
    <lineage>
        <taxon>Bacteria</taxon>
        <taxon>Bacillati</taxon>
        <taxon>Chloroflexota</taxon>
        <taxon>Candidatus Thermofontia</taxon>
        <taxon>Candidatus Thermofonsia Clade 1</taxon>
    </lineage>
</organism>
<evidence type="ECO:0000313" key="2">
    <source>
        <dbReference type="EMBL" id="PJF42720.1"/>
    </source>
</evidence>
<dbReference type="Pfam" id="PF00578">
    <property type="entry name" value="AhpC-TSA"/>
    <property type="match status" value="1"/>
</dbReference>
<dbReference type="PROSITE" id="PS00194">
    <property type="entry name" value="THIOREDOXIN_1"/>
    <property type="match status" value="1"/>
</dbReference>
<dbReference type="GO" id="GO:0016491">
    <property type="term" value="F:oxidoreductase activity"/>
    <property type="evidence" value="ECO:0007669"/>
    <property type="project" value="InterPro"/>
</dbReference>
<gene>
    <name evidence="2" type="ORF">CUN50_03000</name>
</gene>
<dbReference type="Gene3D" id="3.40.30.10">
    <property type="entry name" value="Glutaredoxin"/>
    <property type="match status" value="1"/>
</dbReference>
<dbReference type="InterPro" id="IPR036249">
    <property type="entry name" value="Thioredoxin-like_sf"/>
</dbReference>
<dbReference type="PROSITE" id="PS51352">
    <property type="entry name" value="THIOREDOXIN_2"/>
    <property type="match status" value="1"/>
</dbReference>
<reference evidence="2 3" key="1">
    <citation type="submission" date="2017-11" db="EMBL/GenBank/DDBJ databases">
        <title>Evolution of Phototrophy in the Chloroflexi Phylum Driven by Horizontal Gene Transfer.</title>
        <authorList>
            <person name="Ward L.M."/>
            <person name="Hemp J."/>
            <person name="Shih P.M."/>
            <person name="Mcglynn S.E."/>
            <person name="Fischer W."/>
        </authorList>
    </citation>
    <scope>NUCLEOTIDE SEQUENCE [LARGE SCALE GENOMIC DNA]</scope>
    <source>
        <strain evidence="2">CP1_1M</strain>
    </source>
</reference>
<proteinExistence type="predicted"/>
<dbReference type="InterPro" id="IPR050553">
    <property type="entry name" value="Thioredoxin_ResA/DsbE_sf"/>
</dbReference>
<dbReference type="EMBL" id="PGTL01000010">
    <property type="protein sequence ID" value="PJF42720.1"/>
    <property type="molecule type" value="Genomic_DNA"/>
</dbReference>
<name>A0A2M8PYV5_9CHLR</name>
<comment type="caution">
    <text evidence="2">The sequence shown here is derived from an EMBL/GenBank/DDBJ whole genome shotgun (WGS) entry which is preliminary data.</text>
</comment>
<sequence>MAWYLRRVARQAAAALLTLLAFALIAVAGLPEQRTWQSLPQDGALTLAGRTLDGASFQLSAWRGLPIILNFWASWCAPCREELPALQQLHASGFRVVGVNVGEPSQQALGFAMAHGVTFPNLLDPDYYWLRVFGVRTLPTTFFISADGALREIVQGGMSADELFRKARALDEP</sequence>
<feature type="domain" description="Thioredoxin" evidence="1">
    <location>
        <begin position="38"/>
        <end position="173"/>
    </location>
</feature>
<dbReference type="Proteomes" id="UP000228947">
    <property type="component" value="Unassembled WGS sequence"/>
</dbReference>
<accession>A0A2M8PYV5</accession>
<dbReference type="CDD" id="cd02966">
    <property type="entry name" value="TlpA_like_family"/>
    <property type="match status" value="1"/>
</dbReference>
<dbReference type="InterPro" id="IPR000866">
    <property type="entry name" value="AhpC/TSA"/>
</dbReference>
<dbReference type="InterPro" id="IPR017937">
    <property type="entry name" value="Thioredoxin_CS"/>
</dbReference>
<dbReference type="PANTHER" id="PTHR42852">
    <property type="entry name" value="THIOL:DISULFIDE INTERCHANGE PROTEIN DSBE"/>
    <property type="match status" value="1"/>
</dbReference>
<dbReference type="GO" id="GO:0016209">
    <property type="term" value="F:antioxidant activity"/>
    <property type="evidence" value="ECO:0007669"/>
    <property type="project" value="InterPro"/>
</dbReference>
<evidence type="ECO:0000259" key="1">
    <source>
        <dbReference type="PROSITE" id="PS51352"/>
    </source>
</evidence>
<dbReference type="AlphaFoldDB" id="A0A2M8PYV5"/>
<dbReference type="InterPro" id="IPR013766">
    <property type="entry name" value="Thioredoxin_domain"/>
</dbReference>
<dbReference type="PANTHER" id="PTHR42852:SF17">
    <property type="entry name" value="THIOREDOXIN-LIKE PROTEIN HI_1115"/>
    <property type="match status" value="1"/>
</dbReference>
<protein>
    <recommendedName>
        <fullName evidence="1">Thioredoxin domain-containing protein</fullName>
    </recommendedName>
</protein>